<evidence type="ECO:0000256" key="7">
    <source>
        <dbReference type="ARBA" id="ARBA00022692"/>
    </source>
</evidence>
<feature type="coiled-coil region" evidence="14">
    <location>
        <begin position="293"/>
        <end position="320"/>
    </location>
</feature>
<dbReference type="SMART" id="SM00448">
    <property type="entry name" value="REC"/>
    <property type="match status" value="1"/>
</dbReference>
<dbReference type="Pfam" id="PF02518">
    <property type="entry name" value="HATPase_c"/>
    <property type="match status" value="1"/>
</dbReference>
<dbReference type="Pfam" id="PF07228">
    <property type="entry name" value="SpoIIE"/>
    <property type="match status" value="1"/>
</dbReference>
<feature type="modified residue" description="4-aspartylphosphate" evidence="13">
    <location>
        <position position="650"/>
    </location>
</feature>
<dbReference type="SUPFAM" id="SSF81606">
    <property type="entry name" value="PP2C-like"/>
    <property type="match status" value="1"/>
</dbReference>
<dbReference type="EMBL" id="CP003630">
    <property type="protein sequence ID" value="AFZ16645.1"/>
    <property type="molecule type" value="Genomic_DNA"/>
</dbReference>
<dbReference type="FunFam" id="3.30.565.10:FF:000010">
    <property type="entry name" value="Sensor histidine kinase RcsC"/>
    <property type="match status" value="1"/>
</dbReference>
<evidence type="ECO:0000259" key="16">
    <source>
        <dbReference type="PROSITE" id="PS50109"/>
    </source>
</evidence>
<evidence type="ECO:0000256" key="2">
    <source>
        <dbReference type="ARBA" id="ARBA00004370"/>
    </source>
</evidence>
<proteinExistence type="inferred from homology"/>
<dbReference type="GO" id="GO:0009927">
    <property type="term" value="F:histidine phosphotransfer kinase activity"/>
    <property type="evidence" value="ECO:0007669"/>
    <property type="project" value="TreeGrafter"/>
</dbReference>
<dbReference type="SMART" id="SM01079">
    <property type="entry name" value="CHASE"/>
    <property type="match status" value="1"/>
</dbReference>
<evidence type="ECO:0000256" key="12">
    <source>
        <dbReference type="ARBA" id="ARBA00074306"/>
    </source>
</evidence>
<dbReference type="Pfam" id="PF03924">
    <property type="entry name" value="CHASE"/>
    <property type="match status" value="1"/>
</dbReference>
<gene>
    <name evidence="19" type="ORF">Mic7113_0733</name>
</gene>
<evidence type="ECO:0000256" key="1">
    <source>
        <dbReference type="ARBA" id="ARBA00000085"/>
    </source>
</evidence>
<dbReference type="PROSITE" id="PS50110">
    <property type="entry name" value="RESPONSE_REGULATORY"/>
    <property type="match status" value="1"/>
</dbReference>
<evidence type="ECO:0000256" key="3">
    <source>
        <dbReference type="ARBA" id="ARBA00006402"/>
    </source>
</evidence>
<dbReference type="SMART" id="SM00331">
    <property type="entry name" value="PP2C_SIG"/>
    <property type="match status" value="1"/>
</dbReference>
<keyword evidence="9 15" id="KW-1133">Transmembrane helix</keyword>
<evidence type="ECO:0000256" key="10">
    <source>
        <dbReference type="ARBA" id="ARBA00023012"/>
    </source>
</evidence>
<keyword evidence="5 13" id="KW-0597">Phosphoprotein</keyword>
<dbReference type="Proteomes" id="UP000010471">
    <property type="component" value="Chromosome"/>
</dbReference>
<evidence type="ECO:0000256" key="4">
    <source>
        <dbReference type="ARBA" id="ARBA00012438"/>
    </source>
</evidence>
<evidence type="ECO:0000256" key="15">
    <source>
        <dbReference type="SAM" id="Phobius"/>
    </source>
</evidence>
<evidence type="ECO:0000313" key="20">
    <source>
        <dbReference type="Proteomes" id="UP000010471"/>
    </source>
</evidence>
<dbReference type="AlphaFoldDB" id="K9W8D9"/>
<keyword evidence="11 15" id="KW-0472">Membrane</keyword>
<dbReference type="PATRIC" id="fig|1173027.3.peg.807"/>
<dbReference type="InterPro" id="IPR011006">
    <property type="entry name" value="CheY-like_superfamily"/>
</dbReference>
<dbReference type="InterPro" id="IPR003661">
    <property type="entry name" value="HisK_dim/P_dom"/>
</dbReference>
<organism evidence="19 20">
    <name type="scientific">Allocoleopsis franciscana PCC 7113</name>
    <dbReference type="NCBI Taxonomy" id="1173027"/>
    <lineage>
        <taxon>Bacteria</taxon>
        <taxon>Bacillati</taxon>
        <taxon>Cyanobacteriota</taxon>
        <taxon>Cyanophyceae</taxon>
        <taxon>Coleofasciculales</taxon>
        <taxon>Coleofasciculaceae</taxon>
        <taxon>Allocoleopsis</taxon>
        <taxon>Allocoleopsis franciscana</taxon>
    </lineage>
</organism>
<dbReference type="Pfam" id="PF00512">
    <property type="entry name" value="HisKA"/>
    <property type="match status" value="1"/>
</dbReference>
<dbReference type="eggNOG" id="COG5002">
    <property type="taxonomic scope" value="Bacteria"/>
</dbReference>
<dbReference type="InterPro" id="IPR036097">
    <property type="entry name" value="HisK_dim/P_sf"/>
</dbReference>
<dbReference type="Gene3D" id="3.30.450.350">
    <property type="entry name" value="CHASE domain"/>
    <property type="match status" value="1"/>
</dbReference>
<evidence type="ECO:0000259" key="18">
    <source>
        <dbReference type="PROSITE" id="PS50839"/>
    </source>
</evidence>
<dbReference type="InterPro" id="IPR001789">
    <property type="entry name" value="Sig_transdc_resp-reg_receiver"/>
</dbReference>
<comment type="catalytic activity">
    <reaction evidence="1">
        <text>ATP + protein L-histidine = ADP + protein N-phospho-L-histidine.</text>
        <dbReference type="EC" id="2.7.13.3"/>
    </reaction>
</comment>
<evidence type="ECO:0000259" key="17">
    <source>
        <dbReference type="PROSITE" id="PS50110"/>
    </source>
</evidence>
<dbReference type="Gene3D" id="3.40.50.2300">
    <property type="match status" value="1"/>
</dbReference>
<dbReference type="PANTHER" id="PTHR43047:SF72">
    <property type="entry name" value="OSMOSENSING HISTIDINE PROTEIN KINASE SLN1"/>
    <property type="match status" value="1"/>
</dbReference>
<dbReference type="eggNOG" id="COG2208">
    <property type="taxonomic scope" value="Bacteria"/>
</dbReference>
<dbReference type="PRINTS" id="PR00344">
    <property type="entry name" value="BCTRLSENSOR"/>
</dbReference>
<evidence type="ECO:0000313" key="19">
    <source>
        <dbReference type="EMBL" id="AFZ16645.1"/>
    </source>
</evidence>
<protein>
    <recommendedName>
        <fullName evidence="12">Circadian input-output histidine kinase CikA</fullName>
        <ecNumber evidence="4">2.7.13.3</ecNumber>
    </recommendedName>
</protein>
<dbReference type="CDD" id="cd00082">
    <property type="entry name" value="HisKA"/>
    <property type="match status" value="1"/>
</dbReference>
<keyword evidence="6" id="KW-0808">Transferase</keyword>
<feature type="transmembrane region" description="Helical" evidence="15">
    <location>
        <begin position="263"/>
        <end position="285"/>
    </location>
</feature>
<dbReference type="GO" id="GO:0005886">
    <property type="term" value="C:plasma membrane"/>
    <property type="evidence" value="ECO:0007669"/>
    <property type="project" value="TreeGrafter"/>
</dbReference>
<dbReference type="KEGG" id="mic:Mic7113_0733"/>
<feature type="domain" description="CHASE" evidence="18">
    <location>
        <begin position="106"/>
        <end position="247"/>
    </location>
</feature>
<evidence type="ECO:0000256" key="8">
    <source>
        <dbReference type="ARBA" id="ARBA00022777"/>
    </source>
</evidence>
<reference evidence="19 20" key="1">
    <citation type="submission" date="2012-06" db="EMBL/GenBank/DDBJ databases">
        <title>Finished chromosome of genome of Microcoleus sp. PCC 7113.</title>
        <authorList>
            <consortium name="US DOE Joint Genome Institute"/>
            <person name="Gugger M."/>
            <person name="Coursin T."/>
            <person name="Rippka R."/>
            <person name="Tandeau De Marsac N."/>
            <person name="Huntemann M."/>
            <person name="Wei C.-L."/>
            <person name="Han J."/>
            <person name="Detter J.C."/>
            <person name="Han C."/>
            <person name="Tapia R."/>
            <person name="Chen A."/>
            <person name="Kyrpides N."/>
            <person name="Mavromatis K."/>
            <person name="Markowitz V."/>
            <person name="Szeto E."/>
            <person name="Ivanova N."/>
            <person name="Pagani I."/>
            <person name="Pati A."/>
            <person name="Goodwin L."/>
            <person name="Nordberg H.P."/>
            <person name="Cantor M.N."/>
            <person name="Hua S.X."/>
            <person name="Woyke T."/>
            <person name="Kerfeld C.A."/>
        </authorList>
    </citation>
    <scope>NUCLEOTIDE SEQUENCE [LARGE SCALE GENOMIC DNA]</scope>
    <source>
        <strain evidence="19 20">PCC 7113</strain>
    </source>
</reference>
<keyword evidence="10" id="KW-0902">Two-component regulatory system</keyword>
<comment type="subcellular location">
    <subcellularLocation>
        <location evidence="2">Membrane</location>
    </subcellularLocation>
</comment>
<feature type="domain" description="Response regulatory" evidence="17">
    <location>
        <begin position="600"/>
        <end position="717"/>
    </location>
</feature>
<dbReference type="eggNOG" id="COG3452">
    <property type="taxonomic scope" value="Bacteria"/>
</dbReference>
<dbReference type="InterPro" id="IPR003594">
    <property type="entry name" value="HATPase_dom"/>
</dbReference>
<feature type="transmembrane region" description="Helical" evidence="15">
    <location>
        <begin position="6"/>
        <end position="26"/>
    </location>
</feature>
<dbReference type="HOGENOM" id="CLU_000445_114_62_3"/>
<sequence length="974" mass="106812">MKNHVFPYVAASLTAASILALTWVINHSEQDRFHQRNRADVLNQLSAVRARLEGKLNQRLFLSRGLVAYISTINPDIDREKFDNLSKVIVAQQTGIRGVALYKNTVVTYMYPLAGWEKAIGFDPMTIPAEREAIKRAIRTKQSIFAGPINLVPTGVGFVSRTPIFLTPPNAAAESGRFWGMVGIIIDRDTLFKEAGLIDSQANLQYAIRGKDGLGVAGEVFFGDGKIFQQQPETSEVTLPNGSWQLAAVPIGGWPKSAPTSQWFWLGGGLLAFLAGGLVFILVSAPAQLRKAVERATAALRESEEALLQANADLQRLDKLKDEFLANTSHELRTPLNGIIGIAESLMDGVTGSLPPATRFNLSLIVSSGRRLATLVNDILDFSKLKHETIELQLKPVEMRSLAEVVLTLCQPLIGQKNLQLINHISPDLPAVSADENRMQQILHNLVGNAIKFTDSGTVEISAELIGQGNPNPQMAITISDTGIGIPEDKYDRIFESFEQADGTTARQYGGTGLGLAITKTLVELHGGKIGVESTVGVGSRFTFTLPLAEQLSAKPEEGLKVGKLRIESSPELNVESSSQPAHLPPTNLQPVIFDGSKINILIVDDEPVNRQVFANYLALHNYGINQASNGLEALALLERGLKPDLVLLDVMMPRLTGYEVTRKIRETWQANELPVLLLSAKNQVSDLVVGLEVGANDYLTKPISKDELLARIKTHLNIQKLKAENLRLAAELDITRQLQQMLLPRERELGTIAGLDIAGFMEPAEEVGGDYYDVLKYNGSLKIGIGDVTGHGLESGVLMIMVQTAVRTLLCNNETDPTQFLSTVNRTIYDNVQRMNSDKNLSLSLLDYQQGQLCLSGQHEEMIVVRADGSLERVDTIDLGFPIGLEEDIADFISHTQVQLHPGDVVVLYTDGITEAENLGGEQYGIERLCAVVRDNRQQNAEQIKQIVLENVRSHIGKQKVYDDITLLVLKQK</sequence>
<dbReference type="SUPFAM" id="SSF55874">
    <property type="entry name" value="ATPase domain of HSP90 chaperone/DNA topoisomerase II/histidine kinase"/>
    <property type="match status" value="1"/>
</dbReference>
<dbReference type="eggNOG" id="COG0745">
    <property type="taxonomic scope" value="Bacteria"/>
</dbReference>
<dbReference type="SUPFAM" id="SSF52172">
    <property type="entry name" value="CheY-like"/>
    <property type="match status" value="1"/>
</dbReference>
<accession>K9W8D9</accession>
<evidence type="ECO:0000256" key="13">
    <source>
        <dbReference type="PROSITE-ProRule" id="PRU00169"/>
    </source>
</evidence>
<dbReference type="InterPro" id="IPR036890">
    <property type="entry name" value="HATPase_C_sf"/>
</dbReference>
<comment type="similarity">
    <text evidence="3">In the N-terminal section; belongs to the phytochrome family.</text>
</comment>
<dbReference type="SMART" id="SM00388">
    <property type="entry name" value="HisKA"/>
    <property type="match status" value="1"/>
</dbReference>
<dbReference type="InterPro" id="IPR036457">
    <property type="entry name" value="PPM-type-like_dom_sf"/>
</dbReference>
<dbReference type="PANTHER" id="PTHR43047">
    <property type="entry name" value="TWO-COMPONENT HISTIDINE PROTEIN KINASE"/>
    <property type="match status" value="1"/>
</dbReference>
<dbReference type="Gene3D" id="3.30.565.10">
    <property type="entry name" value="Histidine kinase-like ATPase, C-terminal domain"/>
    <property type="match status" value="1"/>
</dbReference>
<keyword evidence="20" id="KW-1185">Reference proteome</keyword>
<feature type="domain" description="Histidine kinase" evidence="16">
    <location>
        <begin position="327"/>
        <end position="550"/>
    </location>
</feature>
<evidence type="ECO:0000256" key="11">
    <source>
        <dbReference type="ARBA" id="ARBA00023136"/>
    </source>
</evidence>
<dbReference type="InterPro" id="IPR042240">
    <property type="entry name" value="CHASE_sf"/>
</dbReference>
<dbReference type="InterPro" id="IPR006189">
    <property type="entry name" value="CHASE_dom"/>
</dbReference>
<dbReference type="PROSITE" id="PS50839">
    <property type="entry name" value="CHASE"/>
    <property type="match status" value="1"/>
</dbReference>
<keyword evidence="8" id="KW-0418">Kinase</keyword>
<evidence type="ECO:0000256" key="9">
    <source>
        <dbReference type="ARBA" id="ARBA00022989"/>
    </source>
</evidence>
<dbReference type="CDD" id="cd16922">
    <property type="entry name" value="HATPase_EvgS-ArcB-TorS-like"/>
    <property type="match status" value="1"/>
</dbReference>
<dbReference type="STRING" id="1173027.Mic7113_0733"/>
<dbReference type="SMART" id="SM00387">
    <property type="entry name" value="HATPase_c"/>
    <property type="match status" value="1"/>
</dbReference>
<dbReference type="GO" id="GO:0000155">
    <property type="term" value="F:phosphorelay sensor kinase activity"/>
    <property type="evidence" value="ECO:0007669"/>
    <property type="project" value="InterPro"/>
</dbReference>
<dbReference type="PROSITE" id="PS50109">
    <property type="entry name" value="HIS_KIN"/>
    <property type="match status" value="1"/>
</dbReference>
<keyword evidence="7 15" id="KW-0812">Transmembrane</keyword>
<keyword evidence="14" id="KW-0175">Coiled coil</keyword>
<dbReference type="Gene3D" id="1.10.287.130">
    <property type="match status" value="1"/>
</dbReference>
<dbReference type="InterPro" id="IPR004358">
    <property type="entry name" value="Sig_transdc_His_kin-like_C"/>
</dbReference>
<dbReference type="InterPro" id="IPR001932">
    <property type="entry name" value="PPM-type_phosphatase-like_dom"/>
</dbReference>
<dbReference type="Gene3D" id="3.60.40.10">
    <property type="entry name" value="PPM-type phosphatase domain"/>
    <property type="match status" value="1"/>
</dbReference>
<evidence type="ECO:0000256" key="14">
    <source>
        <dbReference type="SAM" id="Coils"/>
    </source>
</evidence>
<name>K9W8D9_9CYAN</name>
<dbReference type="SUPFAM" id="SSF47384">
    <property type="entry name" value="Homodimeric domain of signal transducing histidine kinase"/>
    <property type="match status" value="1"/>
</dbReference>
<dbReference type="RefSeq" id="WP_015180808.1">
    <property type="nucleotide sequence ID" value="NC_019738.1"/>
</dbReference>
<evidence type="ECO:0000256" key="6">
    <source>
        <dbReference type="ARBA" id="ARBA00022679"/>
    </source>
</evidence>
<evidence type="ECO:0000256" key="5">
    <source>
        <dbReference type="ARBA" id="ARBA00022553"/>
    </source>
</evidence>
<dbReference type="Pfam" id="PF00072">
    <property type="entry name" value="Response_reg"/>
    <property type="match status" value="1"/>
</dbReference>
<dbReference type="EC" id="2.7.13.3" evidence="4"/>
<dbReference type="InterPro" id="IPR005467">
    <property type="entry name" value="His_kinase_dom"/>
</dbReference>